<accession>A0A3S3TH24</accession>
<dbReference type="RefSeq" id="WP_127704576.1">
    <property type="nucleotide sequence ID" value="NZ_SACK01000003.1"/>
</dbReference>
<dbReference type="Proteomes" id="UP000282759">
    <property type="component" value="Unassembled WGS sequence"/>
</dbReference>
<name>A0A3S3TH24_9SPHI</name>
<protein>
    <submittedName>
        <fullName evidence="1">Uncharacterized protein</fullName>
    </submittedName>
</protein>
<reference evidence="1 2" key="1">
    <citation type="submission" date="2019-01" db="EMBL/GenBank/DDBJ databases">
        <authorList>
            <person name="Chen W.-M."/>
        </authorList>
    </citation>
    <scope>NUCLEOTIDE SEQUENCE [LARGE SCALE GENOMIC DNA]</scope>
    <source>
        <strain evidence="1 2">YBJ-36</strain>
    </source>
</reference>
<gene>
    <name evidence="1" type="ORF">EOD41_09485</name>
</gene>
<dbReference type="EMBL" id="SACK01000003">
    <property type="protein sequence ID" value="RVU00859.1"/>
    <property type="molecule type" value="Genomic_DNA"/>
</dbReference>
<organism evidence="1 2">
    <name type="scientific">Mucilaginibacter limnophilus</name>
    <dbReference type="NCBI Taxonomy" id="1932778"/>
    <lineage>
        <taxon>Bacteria</taxon>
        <taxon>Pseudomonadati</taxon>
        <taxon>Bacteroidota</taxon>
        <taxon>Sphingobacteriia</taxon>
        <taxon>Sphingobacteriales</taxon>
        <taxon>Sphingobacteriaceae</taxon>
        <taxon>Mucilaginibacter</taxon>
    </lineage>
</organism>
<sequence length="192" mass="21930">MKKILYTIFLITLSVIVFAQEKSFKIKFPENWIAFQRQNVVKSVNEKYELSDSLKKELMANNNGSVQLYGYTAPNRSGLLYRPNTQVLLRQNKTQNINQFKILIERSLEGFKGSIHDIKILTPLAITTVGGKQAVSVKISGYLATKDNQKAYFNSSIYAIPEGDAFYQITMNDTDDYNCEDQFKEVLASIEF</sequence>
<keyword evidence="2" id="KW-1185">Reference proteome</keyword>
<comment type="caution">
    <text evidence="1">The sequence shown here is derived from an EMBL/GenBank/DDBJ whole genome shotgun (WGS) entry which is preliminary data.</text>
</comment>
<proteinExistence type="predicted"/>
<dbReference type="AlphaFoldDB" id="A0A3S3TH24"/>
<evidence type="ECO:0000313" key="2">
    <source>
        <dbReference type="Proteomes" id="UP000282759"/>
    </source>
</evidence>
<evidence type="ECO:0000313" key="1">
    <source>
        <dbReference type="EMBL" id="RVU00859.1"/>
    </source>
</evidence>